<dbReference type="AlphaFoldDB" id="A0A2U1N5V5"/>
<dbReference type="Pfam" id="PF08241">
    <property type="entry name" value="Methyltransf_11"/>
    <property type="match status" value="1"/>
</dbReference>
<dbReference type="PANTHER" id="PTHR47291">
    <property type="entry name" value="PEPTIDE UPSTREAM PROTEIN"/>
    <property type="match status" value="1"/>
</dbReference>
<keyword evidence="5" id="KW-1185">Reference proteome</keyword>
<dbReference type="InterPro" id="IPR013216">
    <property type="entry name" value="Methyltransf_11"/>
</dbReference>
<protein>
    <submittedName>
        <fullName evidence="4">Methyltransferase type 11</fullName>
    </submittedName>
</protein>
<dbReference type="EMBL" id="PKPP01003545">
    <property type="protein sequence ID" value="PWA68898.1"/>
    <property type="molecule type" value="Genomic_DNA"/>
</dbReference>
<gene>
    <name evidence="4" type="ORF">CTI12_AA304560</name>
</gene>
<name>A0A2U1N5V5_ARTAN</name>
<proteinExistence type="predicted"/>
<dbReference type="Pfam" id="PF25276">
    <property type="entry name" value="DUF7870"/>
    <property type="match status" value="1"/>
</dbReference>
<dbReference type="GO" id="GO:0009820">
    <property type="term" value="P:alkaloid metabolic process"/>
    <property type="evidence" value="ECO:0007669"/>
    <property type="project" value="UniProtKB-KW"/>
</dbReference>
<dbReference type="OrthoDB" id="1076011at2759"/>
<evidence type="ECO:0000259" key="2">
    <source>
        <dbReference type="Pfam" id="PF08241"/>
    </source>
</evidence>
<reference evidence="4 5" key="1">
    <citation type="journal article" date="2018" name="Mol. Plant">
        <title>The genome of Artemisia annua provides insight into the evolution of Asteraceae family and artemisinin biosynthesis.</title>
        <authorList>
            <person name="Shen Q."/>
            <person name="Zhang L."/>
            <person name="Liao Z."/>
            <person name="Wang S."/>
            <person name="Yan T."/>
            <person name="Shi P."/>
            <person name="Liu M."/>
            <person name="Fu X."/>
            <person name="Pan Q."/>
            <person name="Wang Y."/>
            <person name="Lv Z."/>
            <person name="Lu X."/>
            <person name="Zhang F."/>
            <person name="Jiang W."/>
            <person name="Ma Y."/>
            <person name="Chen M."/>
            <person name="Hao X."/>
            <person name="Li L."/>
            <person name="Tang Y."/>
            <person name="Lv G."/>
            <person name="Zhou Y."/>
            <person name="Sun X."/>
            <person name="Brodelius P.E."/>
            <person name="Rose J.K.C."/>
            <person name="Tang K."/>
        </authorList>
    </citation>
    <scope>NUCLEOTIDE SEQUENCE [LARGE SCALE GENOMIC DNA]</scope>
    <source>
        <strain evidence="5">cv. Huhao1</strain>
        <tissue evidence="4">Leaf</tissue>
    </source>
</reference>
<keyword evidence="1" id="KW-0472">Membrane</keyword>
<keyword evidence="4" id="KW-0489">Methyltransferase</keyword>
<sequence>MDLKALKWQMIRGVLARRMIIGCLCFVLAMVIVSFTRMAYEVQINEPVLVNLDQCSLDVGLSENLRMKISNVGGKNLTSSVVKELVNKKMLKFDDRALCLGEGSDSDVLTLREVGFNEVVGVYESTVSSVDFKANYFDFVLSRIVDRVPIPALLVLEIERVLRPGGIGAMLVGFSAFNMGSLVRSATPVSLLLRTSEILHVCGIGSFALIVFKKKLNNVVYFEDYKLPSECPSISRNKPFMERIEGIMDQNMVSYLPEFVNVSTRNKLIYINMGTGELGNDYPIHLHAFNVYVVDHNVSALSANVKKPGVTFVYHPGLVERHDNFGPRVNHADYFEAPLHEQRFEFTDWFKETAKDGDFVVLKMNAGLIQLKVLFELFESGAICHVDEMFIRCSEGVDCGNRLCSDCFSLFNGLRNAGVFVHRWSGD</sequence>
<evidence type="ECO:0000256" key="1">
    <source>
        <dbReference type="SAM" id="Phobius"/>
    </source>
</evidence>
<keyword evidence="1" id="KW-0812">Transmembrane</keyword>
<keyword evidence="1" id="KW-1133">Transmembrane helix</keyword>
<accession>A0A2U1N5V5</accession>
<feature type="domain" description="Methyltransferase type 11" evidence="2">
    <location>
        <begin position="120"/>
        <end position="167"/>
    </location>
</feature>
<evidence type="ECO:0000313" key="5">
    <source>
        <dbReference type="Proteomes" id="UP000245207"/>
    </source>
</evidence>
<dbReference type="PANTHER" id="PTHR47291:SF1">
    <property type="entry name" value="PEPTIDE UPSTREAM PROTEIN"/>
    <property type="match status" value="1"/>
</dbReference>
<evidence type="ECO:0000259" key="3">
    <source>
        <dbReference type="Pfam" id="PF25276"/>
    </source>
</evidence>
<comment type="caution">
    <text evidence="4">The sequence shown here is derived from an EMBL/GenBank/DDBJ whole genome shotgun (WGS) entry which is preliminary data.</text>
</comment>
<dbReference type="SUPFAM" id="SSF53335">
    <property type="entry name" value="S-adenosyl-L-methionine-dependent methyltransferases"/>
    <property type="match status" value="1"/>
</dbReference>
<feature type="domain" description="DUF7870" evidence="3">
    <location>
        <begin position="340"/>
        <end position="424"/>
    </location>
</feature>
<organism evidence="4 5">
    <name type="scientific">Artemisia annua</name>
    <name type="common">Sweet wormwood</name>
    <dbReference type="NCBI Taxonomy" id="35608"/>
    <lineage>
        <taxon>Eukaryota</taxon>
        <taxon>Viridiplantae</taxon>
        <taxon>Streptophyta</taxon>
        <taxon>Embryophyta</taxon>
        <taxon>Tracheophyta</taxon>
        <taxon>Spermatophyta</taxon>
        <taxon>Magnoliopsida</taxon>
        <taxon>eudicotyledons</taxon>
        <taxon>Gunneridae</taxon>
        <taxon>Pentapetalae</taxon>
        <taxon>asterids</taxon>
        <taxon>campanulids</taxon>
        <taxon>Asterales</taxon>
        <taxon>Asteraceae</taxon>
        <taxon>Asteroideae</taxon>
        <taxon>Anthemideae</taxon>
        <taxon>Artemisiinae</taxon>
        <taxon>Artemisia</taxon>
    </lineage>
</organism>
<dbReference type="GO" id="GO:0008757">
    <property type="term" value="F:S-adenosylmethionine-dependent methyltransferase activity"/>
    <property type="evidence" value="ECO:0007669"/>
    <property type="project" value="InterPro"/>
</dbReference>
<keyword evidence="4" id="KW-0808">Transferase</keyword>
<dbReference type="InterPro" id="IPR029063">
    <property type="entry name" value="SAM-dependent_MTases_sf"/>
</dbReference>
<evidence type="ECO:0000313" key="4">
    <source>
        <dbReference type="EMBL" id="PWA68898.1"/>
    </source>
</evidence>
<dbReference type="InterPro" id="IPR057192">
    <property type="entry name" value="DUF7870"/>
</dbReference>
<dbReference type="STRING" id="35608.A0A2U1N5V5"/>
<dbReference type="GO" id="GO:0032259">
    <property type="term" value="P:methylation"/>
    <property type="evidence" value="ECO:0007669"/>
    <property type="project" value="UniProtKB-KW"/>
</dbReference>
<feature type="transmembrane region" description="Helical" evidence="1">
    <location>
        <begin position="20"/>
        <end position="40"/>
    </location>
</feature>
<dbReference type="Proteomes" id="UP000245207">
    <property type="component" value="Unassembled WGS sequence"/>
</dbReference>